<comment type="caution">
    <text evidence="15">The sequence shown here is derived from an EMBL/GenBank/DDBJ whole genome shotgun (WGS) entry which is preliminary data.</text>
</comment>
<dbReference type="SUPFAM" id="SSF47370">
    <property type="entry name" value="Bromodomain"/>
    <property type="match status" value="1"/>
</dbReference>
<dbReference type="InterPro" id="IPR001965">
    <property type="entry name" value="Znf_PHD"/>
</dbReference>
<feature type="compositionally biased region" description="Polar residues" evidence="11">
    <location>
        <begin position="1329"/>
        <end position="1339"/>
    </location>
</feature>
<proteinExistence type="predicted"/>
<organism evidence="15 16">
    <name type="scientific">Clavelina lepadiformis</name>
    <name type="common">Light-bulb sea squirt</name>
    <name type="synonym">Ascidia lepadiformis</name>
    <dbReference type="NCBI Taxonomy" id="159417"/>
    <lineage>
        <taxon>Eukaryota</taxon>
        <taxon>Metazoa</taxon>
        <taxon>Chordata</taxon>
        <taxon>Tunicata</taxon>
        <taxon>Ascidiacea</taxon>
        <taxon>Aplousobranchia</taxon>
        <taxon>Clavelinidae</taxon>
        <taxon>Clavelina</taxon>
    </lineage>
</organism>
<feature type="compositionally biased region" description="Polar residues" evidence="11">
    <location>
        <begin position="650"/>
        <end position="661"/>
    </location>
</feature>
<evidence type="ECO:0008006" key="17">
    <source>
        <dbReference type="Google" id="ProtNLM"/>
    </source>
</evidence>
<keyword evidence="6 9" id="KW-0103">Bromodomain</keyword>
<feature type="compositionally biased region" description="Low complexity" evidence="11">
    <location>
        <begin position="38"/>
        <end position="55"/>
    </location>
</feature>
<dbReference type="Gene3D" id="1.20.920.10">
    <property type="entry name" value="Bromodomain-like"/>
    <property type="match status" value="1"/>
</dbReference>
<dbReference type="PROSITE" id="PS50827">
    <property type="entry name" value="DDT"/>
    <property type="match status" value="1"/>
</dbReference>
<evidence type="ECO:0000256" key="10">
    <source>
        <dbReference type="PROSITE-ProRule" id="PRU00146"/>
    </source>
</evidence>
<keyword evidence="16" id="KW-1185">Reference proteome</keyword>
<dbReference type="Pfam" id="PF00439">
    <property type="entry name" value="Bromodomain"/>
    <property type="match status" value="1"/>
</dbReference>
<feature type="compositionally biased region" description="Basic and acidic residues" evidence="11">
    <location>
        <begin position="1230"/>
        <end position="1264"/>
    </location>
</feature>
<feature type="region of interest" description="Disordered" evidence="11">
    <location>
        <begin position="2313"/>
        <end position="2344"/>
    </location>
</feature>
<dbReference type="CDD" id="cd15559">
    <property type="entry name" value="PHD1_BPTF"/>
    <property type="match status" value="1"/>
</dbReference>
<dbReference type="EMBL" id="CAWYQH010000152">
    <property type="protein sequence ID" value="CAK8696302.1"/>
    <property type="molecule type" value="Genomic_DNA"/>
</dbReference>
<dbReference type="Gene3D" id="3.30.40.10">
    <property type="entry name" value="Zinc/RING finger domain, C3HC4 (zinc finger)"/>
    <property type="match status" value="3"/>
</dbReference>
<dbReference type="PROSITE" id="PS01359">
    <property type="entry name" value="ZF_PHD_1"/>
    <property type="match status" value="1"/>
</dbReference>
<feature type="region of interest" description="Disordered" evidence="11">
    <location>
        <begin position="1146"/>
        <end position="1171"/>
    </location>
</feature>
<feature type="compositionally biased region" description="Basic and acidic residues" evidence="11">
    <location>
        <begin position="501"/>
        <end position="555"/>
    </location>
</feature>
<dbReference type="InterPro" id="IPR001487">
    <property type="entry name" value="Bromodomain"/>
</dbReference>
<dbReference type="InterPro" id="IPR019786">
    <property type="entry name" value="Zinc_finger_PHD-type_CS"/>
</dbReference>
<keyword evidence="7" id="KW-0804">Transcription</keyword>
<dbReference type="InterPro" id="IPR018501">
    <property type="entry name" value="DDT_dom"/>
</dbReference>
<feature type="compositionally biased region" description="Polar residues" evidence="11">
    <location>
        <begin position="1382"/>
        <end position="1395"/>
    </location>
</feature>
<evidence type="ECO:0000259" key="12">
    <source>
        <dbReference type="PROSITE" id="PS50014"/>
    </source>
</evidence>
<dbReference type="PANTHER" id="PTHR45975:SF2">
    <property type="entry name" value="NUCLEOSOME-REMODELING FACTOR SUBUNIT BPTF"/>
    <property type="match status" value="1"/>
</dbReference>
<dbReference type="InterPro" id="IPR028941">
    <property type="entry name" value="WHIM2_dom"/>
</dbReference>
<feature type="region of interest" description="Disordered" evidence="11">
    <location>
        <begin position="501"/>
        <end position="661"/>
    </location>
</feature>
<evidence type="ECO:0000259" key="13">
    <source>
        <dbReference type="PROSITE" id="PS50016"/>
    </source>
</evidence>
<dbReference type="SMART" id="SM00249">
    <property type="entry name" value="PHD"/>
    <property type="match status" value="3"/>
</dbReference>
<feature type="region of interest" description="Disordered" evidence="11">
    <location>
        <begin position="678"/>
        <end position="721"/>
    </location>
</feature>
<evidence type="ECO:0000256" key="5">
    <source>
        <dbReference type="ARBA" id="ARBA00023015"/>
    </source>
</evidence>
<dbReference type="PROSITE" id="PS50016">
    <property type="entry name" value="ZF_PHD_2"/>
    <property type="match status" value="3"/>
</dbReference>
<evidence type="ECO:0000259" key="14">
    <source>
        <dbReference type="PROSITE" id="PS50827"/>
    </source>
</evidence>
<evidence type="ECO:0000256" key="9">
    <source>
        <dbReference type="PROSITE-ProRule" id="PRU00035"/>
    </source>
</evidence>
<keyword evidence="2" id="KW-0479">Metal-binding</keyword>
<dbReference type="InterPro" id="IPR011011">
    <property type="entry name" value="Znf_FYVE_PHD"/>
</dbReference>
<feature type="compositionally biased region" description="Basic and acidic residues" evidence="11">
    <location>
        <begin position="19"/>
        <end position="31"/>
    </location>
</feature>
<feature type="region of interest" description="Disordered" evidence="11">
    <location>
        <begin position="2254"/>
        <end position="2279"/>
    </location>
</feature>
<evidence type="ECO:0000256" key="3">
    <source>
        <dbReference type="ARBA" id="ARBA00022771"/>
    </source>
</evidence>
<dbReference type="InterPro" id="IPR038028">
    <property type="entry name" value="BPTF"/>
</dbReference>
<comment type="subcellular location">
    <subcellularLocation>
        <location evidence="1">Nucleus</location>
    </subcellularLocation>
</comment>
<dbReference type="CDD" id="cd05509">
    <property type="entry name" value="Bromo_gcn5_like"/>
    <property type="match status" value="1"/>
</dbReference>
<feature type="compositionally biased region" description="Basic and acidic residues" evidence="11">
    <location>
        <begin position="1146"/>
        <end position="1156"/>
    </location>
</feature>
<dbReference type="SUPFAM" id="SSF57903">
    <property type="entry name" value="FYVE/PHD zinc finger"/>
    <property type="match status" value="3"/>
</dbReference>
<dbReference type="PROSITE" id="PS50014">
    <property type="entry name" value="BROMODOMAIN_2"/>
    <property type="match status" value="1"/>
</dbReference>
<feature type="compositionally biased region" description="Polar residues" evidence="11">
    <location>
        <begin position="696"/>
        <end position="712"/>
    </location>
</feature>
<reference evidence="15 16" key="1">
    <citation type="submission" date="2024-02" db="EMBL/GenBank/DDBJ databases">
        <authorList>
            <person name="Daric V."/>
            <person name="Darras S."/>
        </authorList>
    </citation>
    <scope>NUCLEOTIDE SEQUENCE [LARGE SCALE GENOMIC DNA]</scope>
</reference>
<feature type="domain" description="DDT" evidence="14">
    <location>
        <begin position="184"/>
        <end position="244"/>
    </location>
</feature>
<dbReference type="SMART" id="SM00297">
    <property type="entry name" value="BROMO"/>
    <property type="match status" value="1"/>
</dbReference>
<feature type="compositionally biased region" description="Basic and acidic residues" evidence="11">
    <location>
        <begin position="2259"/>
        <end position="2277"/>
    </location>
</feature>
<evidence type="ECO:0000313" key="15">
    <source>
        <dbReference type="EMBL" id="CAK8696302.1"/>
    </source>
</evidence>
<gene>
    <name evidence="15" type="ORF">CVLEPA_LOCUS29465</name>
</gene>
<feature type="compositionally biased region" description="Basic and acidic residues" evidence="11">
    <location>
        <begin position="1340"/>
        <end position="1356"/>
    </location>
</feature>
<feature type="compositionally biased region" description="Basic and acidic residues" evidence="11">
    <location>
        <begin position="639"/>
        <end position="649"/>
    </location>
</feature>
<feature type="domain" description="PHD-type" evidence="13">
    <location>
        <begin position="2539"/>
        <end position="2590"/>
    </location>
</feature>
<keyword evidence="3 10" id="KW-0863">Zinc-finger</keyword>
<evidence type="ECO:0000256" key="1">
    <source>
        <dbReference type="ARBA" id="ARBA00004123"/>
    </source>
</evidence>
<dbReference type="InterPro" id="IPR036427">
    <property type="entry name" value="Bromodomain-like_sf"/>
</dbReference>
<dbReference type="InterPro" id="IPR019787">
    <property type="entry name" value="Znf_PHD-finger"/>
</dbReference>
<dbReference type="CDD" id="cd15560">
    <property type="entry name" value="PHD2_3_BPTF"/>
    <property type="match status" value="2"/>
</dbReference>
<protein>
    <recommendedName>
        <fullName evidence="17">Nucleosome-remodeling factor subunit BPTF</fullName>
    </recommendedName>
</protein>
<dbReference type="Proteomes" id="UP001642483">
    <property type="component" value="Unassembled WGS sequence"/>
</dbReference>
<evidence type="ECO:0000256" key="8">
    <source>
        <dbReference type="ARBA" id="ARBA00023242"/>
    </source>
</evidence>
<feature type="compositionally biased region" description="Basic and acidic residues" evidence="11">
    <location>
        <begin position="565"/>
        <end position="582"/>
    </location>
</feature>
<evidence type="ECO:0000313" key="16">
    <source>
        <dbReference type="Proteomes" id="UP001642483"/>
    </source>
</evidence>
<feature type="region of interest" description="Disordered" evidence="11">
    <location>
        <begin position="1230"/>
        <end position="1395"/>
    </location>
</feature>
<feature type="domain" description="PHD-type" evidence="13">
    <location>
        <begin position="2481"/>
        <end position="2532"/>
    </location>
</feature>
<feature type="region of interest" description="Disordered" evidence="11">
    <location>
        <begin position="2197"/>
        <end position="2216"/>
    </location>
</feature>
<dbReference type="Pfam" id="PF00628">
    <property type="entry name" value="PHD"/>
    <property type="match status" value="3"/>
</dbReference>
<sequence>MSQKSFEPVEDDLMSAEPSEGKLRLELRKLTNSEGWVSTSKSSSQSSSRASTPISHSGRRGRPPKNNSIKLMQPPKTKQGRGRPRNPDKPKQFKMVLEKDDDYEVDYISPDDDAESSVSSVGKDMYSMDLLSENEGSLDDEDDDDLSSIGDLTVSSWQEEEDQVNEEIPPLELPVSADDLMISNQLVLRALSVYEVLRHFRNCLRLSPFLFEDFCAALVSNETTVLINECHITLLKALLKEEDHVNATFVPIDQKDSSYAALYFIDYLTWPEVLRSYFESSPEFKNVLTVVQLKDFPFVDVSQKLEVLEMLSDKFLASTKIRDELMMDGTIRYDDHCRVCHRLGDLLCCETCPAVYHLACCDPPLTEVPDDEWQCEICITHKLNGVSNCEYEIEMAGQYLRHNPIGVDRHGRKYWYLVRRLFVEAENDIRYYSTFEEFKRVVSKLDPERYEMVLCEALIDITKEFPIQAQITRELTDEGRWKVGKTCLELIIERTKVEVEEEKRKAEEAKQKQEKRKEEKQITDVNEKQKQDDKEKETSRNDQIKQEETNPKSENDQQISGEPPQEEKKDTKENNNQEKEMYDGSTMINAEENPAIIKSEQGDSTYVAAAIEKKDDSGQSETTVATINHLVPDQTKDEEEGKEREEKEQNTTGQAPSNVPYSCSLARTIDKTDEIIESNNTEQDNAVQKSEAYTAESAQAQTNNNSLNTGQGASPATAPSFPAASNSVTGIPANMVKVSLPTAQSSSGKPTTFVPLANLKVPLTRIDALPVMQVPGKQLNTVFKVGQKIQVKPGTTAAPLTTLKNLFVLSKDGVRTPLTIGPGGKVITANTQKLIMINSPQQVNKNQATASSCPKLSRELRRLEFSGAGPKMQKMLLESRAKLQNIVQLNDTDTKTPNISANIKTVTISESVKEEPKKPFRLGEDEGYKQYKNYYVENTLALNKYQHKEEKDKERHVGYKFSITGPVEFEWIGNSCGNKADIVHTLRSAMFRFEQQIPLCLMHSKWDQYRKMWGRMLVQNDSPRAFAVVLGILEMAIRDSAKKTVWKESMGQVKMRRLVQSEKEEFEKRKKYLRRVDQDTANRHAVWCKYPLPIRSAMVCKMKGEDYRITGYGGWMWQSATFRSRMCKPTPKPFTLFKMSLQQKAGNEEKVDKMDTTSEEATSLEDADSSSKNAYDPFNIEVERLINSCDVIDVSRNLLIRTVVYNRKWSTSKLDKLFRWRVLQEKKRMLADKKASEARQRENHVNAKDDDVKDNEKSSAEKSSETFSKQVSECDKMLANCDTSSASETENENSELRVSKKETKPTSFVDDVDMDPEISDSEMDEEKVSSSMKTTLSSLDQKENEDATHQSFDKNDVSNIPNPSFGDVDIDPEISDSELDETNNSTTTGAVPPCENSTVCNDVSLPNQSNVNFACSSPKQANQDSLSNTSKKIVNNLSFSDKLKNSGENTILEETKENYQGNSKKELVLPDSKASIVTSSGNVSVDVEALVNDLISEVVGKVIPPNSVKTSTSAVCNGMDSQHFGVDIVFENRVETTVITTTVTTKTITSSNFLSVGTKATKIASEMVTTTTSETINQARPCTASLAKMETNTENTFQHSSEIESSQSSRMLIDHESGEVSAISSTSKISRRFRLKQHGHSIICEKKVKAARSATSKSWKLEKSQGDSNSSKKFNDVKMPIPWKFSVGIGKKKSIFRLPLECVRYMATRGGLAWYPRGFHHVQKSPALLELFWPYRCARPTIGTVWRFKIQHASNLGAIAHLLRVLWHSIRWDDIVTKPSSEENVHAVHTDEDIITTELLKRRDVGNSGLFSEYFVRRIVVRTTDYDEEIPRSETYTPSSRSGLRTRGRQMNLRERNKKDFRQTQPKVETLWLPENQIELWQIRQFDSLLREQQKTAAKSQSLSRSSYPLTSNIPITGGKKQVPIRSAVAVQKTPTFEANKNVTITSALLKQAAALHRSHVNESTPSSKLIISPHSVTPSHLKIADNKNQSGLHTITIKSPQQAQFVALKSTSGITTTPSSAGAFIQSAGGSTVFRTATGMQCIVQGNKLLPHRQVLFKSNTTPVSSTATNIPSKTVAANHPTIRLAGNIPSPQAISKQNITTGPLTKKTLSTPVTPKSSTSMQVKLSAGQLADLMKLGLGTVVSVAVTMPDGKPGFGQLQMIPPGTQVTPNQGQQMMQCKVGNEIRRFLLTAVNDNKSASGEKSSTPDNEVSLKTTPSLRTRLEQLQQRQQNLLKQPATDIRRLMTDKDPLWGARAQPAEKHPVPDKTTKREFAEKPKKKLTTLHETREERQRKSVVQQVMKSILDRIERKEEVEARRRRKEEQLEMQKRRRESIDVAKSQQRLQSRLVHALTRHQEQLKQEIRKRKTITEKYLTRMAENELYEDRLKLKRRKENLGQLSSENTSIISKQPKKTSNNYITTDSAISSILTESNKKKTGQTPTSPKKVSKDSRKRSRSRDVEPIIEEVPSKKKKMICTSTKLYCICKTAYDETRFYIGCDLCMNWFHGQCVGISEKKAKTMETWVCKECAKEQDTPQQELYCLCKTPYDDAQFYIGCDVCQDWYHGDCVGISEDEASSIESYTCPRCKKEARDAANEGILCDRDMVKLTKIVRTLQNHKMAWPFLEPVRERDAPGYYKVVKRPMDLQTVMKRLQCRYYMKLSELVGDVSLIFDNCRQYNGADSKIVRCAEIVESIFVGRIRDLRGRGGIR</sequence>
<feature type="region of interest" description="Disordered" evidence="11">
    <location>
        <begin position="2431"/>
        <end position="2464"/>
    </location>
</feature>
<keyword evidence="5" id="KW-0805">Transcription regulation</keyword>
<dbReference type="InterPro" id="IPR013083">
    <property type="entry name" value="Znf_RING/FYVE/PHD"/>
</dbReference>
<feature type="compositionally biased region" description="Acidic residues" evidence="11">
    <location>
        <begin position="1310"/>
        <end position="1325"/>
    </location>
</feature>
<dbReference type="Pfam" id="PF15613">
    <property type="entry name" value="WSD"/>
    <property type="match status" value="1"/>
</dbReference>
<feature type="compositionally biased region" description="Acidic residues" evidence="11">
    <location>
        <begin position="1368"/>
        <end position="1381"/>
    </location>
</feature>
<dbReference type="SMART" id="SM00571">
    <property type="entry name" value="DDT"/>
    <property type="match status" value="1"/>
</dbReference>
<feature type="compositionally biased region" description="Polar residues" evidence="11">
    <location>
        <begin position="678"/>
        <end position="688"/>
    </location>
</feature>
<name>A0ABP0GXD7_CLALP</name>
<accession>A0ABP0GXD7</accession>
<evidence type="ECO:0000256" key="4">
    <source>
        <dbReference type="ARBA" id="ARBA00022833"/>
    </source>
</evidence>
<evidence type="ECO:0000256" key="7">
    <source>
        <dbReference type="ARBA" id="ARBA00023163"/>
    </source>
</evidence>
<evidence type="ECO:0000256" key="6">
    <source>
        <dbReference type="ARBA" id="ARBA00023117"/>
    </source>
</evidence>
<feature type="domain" description="Bromo" evidence="12">
    <location>
        <begin position="2616"/>
        <end position="2686"/>
    </location>
</feature>
<feature type="domain" description="PHD-type" evidence="13">
    <location>
        <begin position="334"/>
        <end position="381"/>
    </location>
</feature>
<dbReference type="PANTHER" id="PTHR45975">
    <property type="entry name" value="NUCLEOSOME-REMODELING FACTOR SUBUNIT BPTF"/>
    <property type="match status" value="1"/>
</dbReference>
<evidence type="ECO:0000256" key="11">
    <source>
        <dbReference type="SAM" id="MobiDB-lite"/>
    </source>
</evidence>
<evidence type="ECO:0000256" key="2">
    <source>
        <dbReference type="ARBA" id="ARBA00022723"/>
    </source>
</evidence>
<dbReference type="Pfam" id="PF02791">
    <property type="entry name" value="DDT"/>
    <property type="match status" value="1"/>
</dbReference>
<keyword evidence="8" id="KW-0539">Nucleus</keyword>
<keyword evidence="4" id="KW-0862">Zinc</keyword>
<dbReference type="PRINTS" id="PR00503">
    <property type="entry name" value="BROMODOMAIN"/>
</dbReference>
<feature type="compositionally biased region" description="Basic and acidic residues" evidence="11">
    <location>
        <begin position="1294"/>
        <end position="1304"/>
    </location>
</feature>
<feature type="region of interest" description="Disordered" evidence="11">
    <location>
        <begin position="1"/>
        <end position="93"/>
    </location>
</feature>
<feature type="compositionally biased region" description="Basic and acidic residues" evidence="11">
    <location>
        <begin position="2313"/>
        <end position="2337"/>
    </location>
</feature>